<dbReference type="InterPro" id="IPR013766">
    <property type="entry name" value="Thioredoxin_domain"/>
</dbReference>
<evidence type="ECO:0000256" key="8">
    <source>
        <dbReference type="ARBA" id="ARBA00023284"/>
    </source>
</evidence>
<keyword evidence="5" id="KW-0049">Antioxidant</keyword>
<evidence type="ECO:0000256" key="1">
    <source>
        <dbReference type="ARBA" id="ARBA00003330"/>
    </source>
</evidence>
<comment type="caution">
    <text evidence="15">The sequence shown here is derived from an EMBL/GenBank/DDBJ whole genome shotgun (WGS) entry which is preliminary data.</text>
</comment>
<feature type="domain" description="Thioredoxin" evidence="14">
    <location>
        <begin position="23"/>
        <end position="173"/>
    </location>
</feature>
<evidence type="ECO:0000256" key="2">
    <source>
        <dbReference type="ARBA" id="ARBA00011245"/>
    </source>
</evidence>
<dbReference type="Pfam" id="PF00578">
    <property type="entry name" value="AhpC-TSA"/>
    <property type="match status" value="1"/>
</dbReference>
<keyword evidence="8" id="KW-0676">Redox-active center</keyword>
<evidence type="ECO:0000256" key="9">
    <source>
        <dbReference type="ARBA" id="ARBA00032824"/>
    </source>
</evidence>
<comment type="subunit">
    <text evidence="2">Monomer.</text>
</comment>
<evidence type="ECO:0000256" key="11">
    <source>
        <dbReference type="ARBA" id="ARBA00042639"/>
    </source>
</evidence>
<dbReference type="PIRSF" id="PIRSF000239">
    <property type="entry name" value="AHPC"/>
    <property type="match status" value="1"/>
</dbReference>
<dbReference type="InterPro" id="IPR000866">
    <property type="entry name" value="AhpC/TSA"/>
</dbReference>
<feature type="chain" id="PRO_5045882404" description="thioredoxin-dependent peroxiredoxin" evidence="13">
    <location>
        <begin position="22"/>
        <end position="180"/>
    </location>
</feature>
<gene>
    <name evidence="15" type="ORF">RM530_01695</name>
</gene>
<keyword evidence="16" id="KW-1185">Reference proteome</keyword>
<dbReference type="EMBL" id="JAVRIC010000002">
    <property type="protein sequence ID" value="MDT0496081.1"/>
    <property type="molecule type" value="Genomic_DNA"/>
</dbReference>
<evidence type="ECO:0000313" key="16">
    <source>
        <dbReference type="Proteomes" id="UP001254608"/>
    </source>
</evidence>
<evidence type="ECO:0000256" key="6">
    <source>
        <dbReference type="ARBA" id="ARBA00023002"/>
    </source>
</evidence>
<comment type="similarity">
    <text evidence="10">Belongs to the peroxiredoxin family. BCP/PrxQ subfamily.</text>
</comment>
<dbReference type="Proteomes" id="UP001254608">
    <property type="component" value="Unassembled WGS sequence"/>
</dbReference>
<evidence type="ECO:0000256" key="4">
    <source>
        <dbReference type="ARBA" id="ARBA00022559"/>
    </source>
</evidence>
<feature type="signal peptide" evidence="13">
    <location>
        <begin position="1"/>
        <end position="21"/>
    </location>
</feature>
<dbReference type="PANTHER" id="PTHR42801">
    <property type="entry name" value="THIOREDOXIN-DEPENDENT PEROXIDE REDUCTASE"/>
    <property type="match status" value="1"/>
</dbReference>
<dbReference type="InterPro" id="IPR036249">
    <property type="entry name" value="Thioredoxin-like_sf"/>
</dbReference>
<dbReference type="InterPro" id="IPR050924">
    <property type="entry name" value="Peroxiredoxin_BCP/PrxQ"/>
</dbReference>
<dbReference type="PANTHER" id="PTHR42801:SF4">
    <property type="entry name" value="AHPC_TSA FAMILY PROTEIN"/>
    <property type="match status" value="1"/>
</dbReference>
<accession>A0ABU2WFK1</accession>
<dbReference type="GO" id="GO:0140824">
    <property type="term" value="F:thioredoxin-dependent peroxiredoxin activity"/>
    <property type="evidence" value="ECO:0007669"/>
    <property type="project" value="UniProtKB-EC"/>
</dbReference>
<keyword evidence="6 15" id="KW-0560">Oxidoreductase</keyword>
<proteinExistence type="inferred from homology"/>
<dbReference type="InterPro" id="IPR024706">
    <property type="entry name" value="Peroxiredoxin_AhpC-typ"/>
</dbReference>
<dbReference type="EC" id="1.11.1.24" evidence="3"/>
<dbReference type="PROSITE" id="PS51352">
    <property type="entry name" value="THIOREDOXIN_2"/>
    <property type="match status" value="1"/>
</dbReference>
<dbReference type="CDD" id="cd03017">
    <property type="entry name" value="PRX_BCP"/>
    <property type="match status" value="1"/>
</dbReference>
<evidence type="ECO:0000256" key="5">
    <source>
        <dbReference type="ARBA" id="ARBA00022862"/>
    </source>
</evidence>
<evidence type="ECO:0000256" key="12">
    <source>
        <dbReference type="ARBA" id="ARBA00049091"/>
    </source>
</evidence>
<dbReference type="SUPFAM" id="SSF52833">
    <property type="entry name" value="Thioredoxin-like"/>
    <property type="match status" value="1"/>
</dbReference>
<evidence type="ECO:0000313" key="15">
    <source>
        <dbReference type="EMBL" id="MDT0496081.1"/>
    </source>
</evidence>
<reference evidence="15 16" key="1">
    <citation type="submission" date="2023-09" db="EMBL/GenBank/DDBJ databases">
        <authorList>
            <person name="Rey-Velasco X."/>
        </authorList>
    </citation>
    <scope>NUCLEOTIDE SEQUENCE [LARGE SCALE GENOMIC DNA]</scope>
    <source>
        <strain evidence="15 16">W345</strain>
    </source>
</reference>
<keyword evidence="13" id="KW-0732">Signal</keyword>
<dbReference type="Gene3D" id="3.40.30.10">
    <property type="entry name" value="Glutaredoxin"/>
    <property type="match status" value="1"/>
</dbReference>
<name>A0ABU2WFK1_9GAMM</name>
<evidence type="ECO:0000256" key="13">
    <source>
        <dbReference type="SAM" id="SignalP"/>
    </source>
</evidence>
<evidence type="ECO:0000259" key="14">
    <source>
        <dbReference type="PROSITE" id="PS51352"/>
    </source>
</evidence>
<evidence type="ECO:0000256" key="3">
    <source>
        <dbReference type="ARBA" id="ARBA00013017"/>
    </source>
</evidence>
<keyword evidence="4 15" id="KW-0575">Peroxidase</keyword>
<protein>
    <recommendedName>
        <fullName evidence="3">thioredoxin-dependent peroxiredoxin</fullName>
        <ecNumber evidence="3">1.11.1.24</ecNumber>
    </recommendedName>
    <alternativeName>
        <fullName evidence="9">Thioredoxin peroxidase</fullName>
    </alternativeName>
    <alternativeName>
        <fullName evidence="11">Thioredoxin-dependent peroxiredoxin Bcp</fullName>
    </alternativeName>
</protein>
<evidence type="ECO:0000256" key="10">
    <source>
        <dbReference type="ARBA" id="ARBA00038489"/>
    </source>
</evidence>
<sequence>MKIIRRLLTIMLVGGCGIAWAALQADALAPDFTADAALDGKPYQFSLADALGEGPVVLYFYPKAFTAGCTVEAHLFAEAMPQFSELGAQVVGLSGDDLETLQRFSVEACRSAFPVAADPGLKIAGTFEARMSERPEYASRTSFVIAPDGRILSTLTESKPQPHISNALEVLREWNAAHVD</sequence>
<comment type="catalytic activity">
    <reaction evidence="12">
        <text>a hydroperoxide + [thioredoxin]-dithiol = an alcohol + [thioredoxin]-disulfide + H2O</text>
        <dbReference type="Rhea" id="RHEA:62620"/>
        <dbReference type="Rhea" id="RHEA-COMP:10698"/>
        <dbReference type="Rhea" id="RHEA-COMP:10700"/>
        <dbReference type="ChEBI" id="CHEBI:15377"/>
        <dbReference type="ChEBI" id="CHEBI:29950"/>
        <dbReference type="ChEBI" id="CHEBI:30879"/>
        <dbReference type="ChEBI" id="CHEBI:35924"/>
        <dbReference type="ChEBI" id="CHEBI:50058"/>
        <dbReference type="EC" id="1.11.1.24"/>
    </reaction>
</comment>
<evidence type="ECO:0000256" key="7">
    <source>
        <dbReference type="ARBA" id="ARBA00023157"/>
    </source>
</evidence>
<keyword evidence="7" id="KW-1015">Disulfide bond</keyword>
<dbReference type="RefSeq" id="WP_311363473.1">
    <property type="nucleotide sequence ID" value="NZ_JAVRIC010000002.1"/>
</dbReference>
<comment type="function">
    <text evidence="1">Thiol-specific peroxidase that catalyzes the reduction of hydrogen peroxide and organic hydroperoxides to water and alcohols, respectively. Plays a role in cell protection against oxidative stress by detoxifying peroxides and as sensor of hydrogen peroxide-mediated signaling events.</text>
</comment>
<organism evidence="15 16">
    <name type="scientific">Banduia mediterranea</name>
    <dbReference type="NCBI Taxonomy" id="3075609"/>
    <lineage>
        <taxon>Bacteria</taxon>
        <taxon>Pseudomonadati</taxon>
        <taxon>Pseudomonadota</taxon>
        <taxon>Gammaproteobacteria</taxon>
        <taxon>Nevskiales</taxon>
        <taxon>Algiphilaceae</taxon>
        <taxon>Banduia</taxon>
    </lineage>
</organism>